<protein>
    <recommendedName>
        <fullName evidence="3">Transposase IS30-like HTH domain-containing protein</fullName>
    </recommendedName>
</protein>
<reference evidence="1 2" key="1">
    <citation type="submission" date="2010-04" db="EMBL/GenBank/DDBJ databases">
        <authorList>
            <person name="Qin X."/>
            <person name="Bachman B."/>
            <person name="Battles P."/>
            <person name="Bell A."/>
            <person name="Bess C."/>
            <person name="Bickham C."/>
            <person name="Chaboub L."/>
            <person name="Chen D."/>
            <person name="Coyle M."/>
            <person name="Deiros D.R."/>
            <person name="Dinh H."/>
            <person name="Forbes L."/>
            <person name="Fowler G."/>
            <person name="Francisco L."/>
            <person name="Fu Q."/>
            <person name="Gubbala S."/>
            <person name="Hale W."/>
            <person name="Han Y."/>
            <person name="Hemphill L."/>
            <person name="Highlander S.K."/>
            <person name="Hirani K."/>
            <person name="Hogues M."/>
            <person name="Jackson L."/>
            <person name="Jakkamsetti A."/>
            <person name="Javaid M."/>
            <person name="Jiang H."/>
            <person name="Korchina V."/>
            <person name="Kovar C."/>
            <person name="Lara F."/>
            <person name="Lee S."/>
            <person name="Mata R."/>
            <person name="Mathew T."/>
            <person name="Moen C."/>
            <person name="Morales K."/>
            <person name="Munidasa M."/>
            <person name="Nazareth L."/>
            <person name="Ngo R."/>
            <person name="Nguyen L."/>
            <person name="Okwuonu G."/>
            <person name="Ongeri F."/>
            <person name="Patil S."/>
            <person name="Petrosino J."/>
            <person name="Pham C."/>
            <person name="Pham P."/>
            <person name="Pu L.-L."/>
            <person name="Puazo M."/>
            <person name="Raj R."/>
            <person name="Reid J."/>
            <person name="Rouhana J."/>
            <person name="Saada N."/>
            <person name="Shang Y."/>
            <person name="Simmons D."/>
            <person name="Thornton R."/>
            <person name="Warren J."/>
            <person name="Weissenberger G."/>
            <person name="Zhang J."/>
            <person name="Zhang L."/>
            <person name="Zhou C."/>
            <person name="Zhu D."/>
            <person name="Muzny D."/>
            <person name="Worley K."/>
            <person name="Gibbs R."/>
        </authorList>
    </citation>
    <scope>NUCLEOTIDE SEQUENCE [LARGE SCALE GENOMIC DNA]</scope>
    <source>
        <strain evidence="1 2">ATCC 49030</strain>
    </source>
</reference>
<proteinExistence type="predicted"/>
<dbReference type="EMBL" id="ADNU01000004">
    <property type="protein sequence ID" value="EFG48691.1"/>
    <property type="molecule type" value="Genomic_DNA"/>
</dbReference>
<dbReference type="AlphaFoldDB" id="D4YJD5"/>
<evidence type="ECO:0008006" key="3">
    <source>
        <dbReference type="Google" id="ProtNLM"/>
    </source>
</evidence>
<dbReference type="Proteomes" id="UP000005714">
    <property type="component" value="Unassembled WGS sequence"/>
</dbReference>
<evidence type="ECO:0000313" key="1">
    <source>
        <dbReference type="EMBL" id="EFG48691.1"/>
    </source>
</evidence>
<organism evidence="1 2">
    <name type="scientific">Brevibacterium mcbrellneri ATCC 49030</name>
    <dbReference type="NCBI Taxonomy" id="585530"/>
    <lineage>
        <taxon>Bacteria</taxon>
        <taxon>Bacillati</taxon>
        <taxon>Actinomycetota</taxon>
        <taxon>Actinomycetes</taxon>
        <taxon>Micrococcales</taxon>
        <taxon>Brevibacteriaceae</taxon>
        <taxon>Brevibacterium</taxon>
    </lineage>
</organism>
<sequence>MARQVGLGHERLSRLLRERGVVLRNHSPSSSEIRLMRATYDQGASLECVGGRFGYTSGTVRKHILIAGVVIRDTHGRETVQKAQQKHRQSRDT</sequence>
<comment type="caution">
    <text evidence="1">The sequence shown here is derived from an EMBL/GenBank/DDBJ whole genome shotgun (WGS) entry which is preliminary data.</text>
</comment>
<keyword evidence="2" id="KW-1185">Reference proteome</keyword>
<name>D4YJD5_9MICO</name>
<dbReference type="eggNOG" id="ENOG502ZN0X">
    <property type="taxonomic scope" value="Bacteria"/>
</dbReference>
<gene>
    <name evidence="1" type="ORF">HMPREF0183_0045</name>
</gene>
<evidence type="ECO:0000313" key="2">
    <source>
        <dbReference type="Proteomes" id="UP000005714"/>
    </source>
</evidence>
<accession>D4YJD5</accession>